<dbReference type="GO" id="GO:0051087">
    <property type="term" value="F:protein-folding chaperone binding"/>
    <property type="evidence" value="ECO:0007669"/>
    <property type="project" value="TreeGrafter"/>
</dbReference>
<accession>A0A3Q3DYJ5</accession>
<evidence type="ECO:0000256" key="15">
    <source>
        <dbReference type="ARBA" id="ARBA00045727"/>
    </source>
</evidence>
<evidence type="ECO:0000256" key="13">
    <source>
        <dbReference type="ARBA" id="ARBA00031903"/>
    </source>
</evidence>
<evidence type="ECO:0000256" key="4">
    <source>
        <dbReference type="ARBA" id="ARBA00006726"/>
    </source>
</evidence>
<dbReference type="InterPro" id="IPR044898">
    <property type="entry name" value="CDI_dom_sf"/>
</dbReference>
<dbReference type="GO" id="GO:0000082">
    <property type="term" value="P:G1/S transition of mitotic cell cycle"/>
    <property type="evidence" value="ECO:0007669"/>
    <property type="project" value="TreeGrafter"/>
</dbReference>
<keyword evidence="12" id="KW-0131">Cell cycle</keyword>
<proteinExistence type="inferred from homology"/>
<feature type="compositionally biased region" description="Basic and acidic residues" evidence="16">
    <location>
        <begin position="190"/>
        <end position="211"/>
    </location>
</feature>
<evidence type="ECO:0000256" key="11">
    <source>
        <dbReference type="ARBA" id="ARBA00023242"/>
    </source>
</evidence>
<dbReference type="GO" id="GO:0005768">
    <property type="term" value="C:endosome"/>
    <property type="evidence" value="ECO:0007669"/>
    <property type="project" value="UniProtKB-SubCell"/>
</dbReference>
<dbReference type="Gene3D" id="4.10.365.10">
    <property type="entry name" value="p27"/>
    <property type="match status" value="1"/>
</dbReference>
<dbReference type="Ensembl" id="ENSHCOT00000016524.1">
    <property type="protein sequence ID" value="ENSHCOP00000023876.1"/>
    <property type="gene ID" value="ENSHCOG00000012760.1"/>
</dbReference>
<evidence type="ECO:0000256" key="7">
    <source>
        <dbReference type="ARBA" id="ARBA00022553"/>
    </source>
</evidence>
<evidence type="ECO:0000313" key="19">
    <source>
        <dbReference type="Proteomes" id="UP000264820"/>
    </source>
</evidence>
<reference evidence="18" key="2">
    <citation type="submission" date="2025-09" db="UniProtKB">
        <authorList>
            <consortium name="Ensembl"/>
        </authorList>
    </citation>
    <scope>IDENTIFICATION</scope>
</reference>
<evidence type="ECO:0000313" key="18">
    <source>
        <dbReference type="Ensembl" id="ENSHCOP00000023876.1"/>
    </source>
</evidence>
<evidence type="ECO:0000256" key="6">
    <source>
        <dbReference type="ARBA" id="ARBA00022490"/>
    </source>
</evidence>
<sequence>MTAAVAANELTSCLGKNNGRDSSRAPSKDIYVPVVWSKLSLHFLRTETTKHQSHCVAGGVLCDERPLQSREREVPRFGFQVQPLWRYHLCWFGLQPVLHQEVLPALRQRKPAAISPPDPDRVDQEAAAIDVRLSNASPPLERVDARQQDRVRPPVCRNLFGTPDPDEIRARLAATLKDDVRSFVDRYNFDPVQDRPLPRGDVEWTEAREAPEFYSRPPHRRRRPPMEDSGESPRSQNRDSSMKRPSDAAGLSSECPTKRSHSRGDDDDEPPPDAGGPAAEVQ</sequence>
<dbReference type="InterPro" id="IPR003175">
    <property type="entry name" value="CDI_dom"/>
</dbReference>
<dbReference type="Proteomes" id="UP000264820">
    <property type="component" value="Unplaced"/>
</dbReference>
<evidence type="ECO:0000256" key="5">
    <source>
        <dbReference type="ARBA" id="ARBA00014547"/>
    </source>
</evidence>
<dbReference type="GO" id="GO:0005634">
    <property type="term" value="C:nucleus"/>
    <property type="evidence" value="ECO:0007669"/>
    <property type="project" value="UniProtKB-SubCell"/>
</dbReference>
<evidence type="ECO:0000256" key="10">
    <source>
        <dbReference type="ARBA" id="ARBA00023013"/>
    </source>
</evidence>
<feature type="compositionally biased region" description="Basic and acidic residues" evidence="16">
    <location>
        <begin position="236"/>
        <end position="246"/>
    </location>
</feature>
<dbReference type="PANTHER" id="PTHR10265:SF9">
    <property type="entry name" value="CYCLIN-DEPENDENT KINASE INHIBITOR 1B"/>
    <property type="match status" value="1"/>
</dbReference>
<name>A0A3Q3DYJ5_HIPCM</name>
<dbReference type="GO" id="GO:0008285">
    <property type="term" value="P:negative regulation of cell population proliferation"/>
    <property type="evidence" value="ECO:0007669"/>
    <property type="project" value="TreeGrafter"/>
</dbReference>
<feature type="domain" description="Cyclin-dependent kinase inhibitor" evidence="17">
    <location>
        <begin position="158"/>
        <end position="206"/>
    </location>
</feature>
<dbReference type="GO" id="GO:0004861">
    <property type="term" value="F:cyclin-dependent protein serine/threonine kinase inhibitor activity"/>
    <property type="evidence" value="ECO:0007669"/>
    <property type="project" value="InterPro"/>
</dbReference>
<feature type="region of interest" description="Disordered" evidence="16">
    <location>
        <begin position="190"/>
        <end position="282"/>
    </location>
</feature>
<keyword evidence="11" id="KW-0539">Nucleus</keyword>
<protein>
    <recommendedName>
        <fullName evidence="5">Cyclin-dependent kinase inhibitor 1B</fullName>
    </recommendedName>
    <alternativeName>
        <fullName evidence="14">Cyclin-dependent kinase inhibitor p27</fullName>
    </alternativeName>
    <alternativeName>
        <fullName evidence="13">p27Kip1</fullName>
    </alternativeName>
</protein>
<evidence type="ECO:0000256" key="12">
    <source>
        <dbReference type="ARBA" id="ARBA00023306"/>
    </source>
</evidence>
<dbReference type="STRING" id="109280.ENSHCOP00000023876"/>
<evidence type="ECO:0000259" key="17">
    <source>
        <dbReference type="Pfam" id="PF02234"/>
    </source>
</evidence>
<keyword evidence="10" id="KW-0649">Protein kinase inhibitor</keyword>
<dbReference type="GeneTree" id="ENSGT00940000174997"/>
<evidence type="ECO:0000256" key="1">
    <source>
        <dbReference type="ARBA" id="ARBA00004123"/>
    </source>
</evidence>
<keyword evidence="7" id="KW-0597">Phosphoprotein</keyword>
<dbReference type="Pfam" id="PF02234">
    <property type="entry name" value="CDI"/>
    <property type="match status" value="1"/>
</dbReference>
<keyword evidence="9" id="KW-0832">Ubl conjugation</keyword>
<organism evidence="18 19">
    <name type="scientific">Hippocampus comes</name>
    <name type="common">Tiger tail seahorse</name>
    <dbReference type="NCBI Taxonomy" id="109280"/>
    <lineage>
        <taxon>Eukaryota</taxon>
        <taxon>Metazoa</taxon>
        <taxon>Chordata</taxon>
        <taxon>Craniata</taxon>
        <taxon>Vertebrata</taxon>
        <taxon>Euteleostomi</taxon>
        <taxon>Actinopterygii</taxon>
        <taxon>Neopterygii</taxon>
        <taxon>Teleostei</taxon>
        <taxon>Neoteleostei</taxon>
        <taxon>Acanthomorphata</taxon>
        <taxon>Syngnathiaria</taxon>
        <taxon>Syngnathiformes</taxon>
        <taxon>Syngnathoidei</taxon>
        <taxon>Syngnathidae</taxon>
        <taxon>Hippocampus</taxon>
    </lineage>
</organism>
<dbReference type="PANTHER" id="PTHR10265">
    <property type="entry name" value="CYCLIN-DEPENDENT KINASE INHIBITOR 1"/>
    <property type="match status" value="1"/>
</dbReference>
<keyword evidence="8" id="KW-0967">Endosome</keyword>
<evidence type="ECO:0000256" key="9">
    <source>
        <dbReference type="ARBA" id="ARBA00022843"/>
    </source>
</evidence>
<dbReference type="AlphaFoldDB" id="A0A3Q3DYJ5"/>
<comment type="subcellular location">
    <subcellularLocation>
        <location evidence="3">Cytoplasm</location>
    </subcellularLocation>
    <subcellularLocation>
        <location evidence="2">Endosome</location>
    </subcellularLocation>
    <subcellularLocation>
        <location evidence="1">Nucleus</location>
    </subcellularLocation>
</comment>
<keyword evidence="6" id="KW-0963">Cytoplasm</keyword>
<evidence type="ECO:0000256" key="16">
    <source>
        <dbReference type="SAM" id="MobiDB-lite"/>
    </source>
</evidence>
<reference evidence="18" key="1">
    <citation type="submission" date="2025-08" db="UniProtKB">
        <authorList>
            <consortium name="Ensembl"/>
        </authorList>
    </citation>
    <scope>IDENTIFICATION</scope>
</reference>
<keyword evidence="19" id="KW-1185">Reference proteome</keyword>
<dbReference type="GO" id="GO:0045930">
    <property type="term" value="P:negative regulation of mitotic cell cycle"/>
    <property type="evidence" value="ECO:0007669"/>
    <property type="project" value="TreeGrafter"/>
</dbReference>
<comment type="similarity">
    <text evidence="4">Belongs to the CDI family.</text>
</comment>
<evidence type="ECO:0000256" key="2">
    <source>
        <dbReference type="ARBA" id="ARBA00004177"/>
    </source>
</evidence>
<evidence type="ECO:0000256" key="3">
    <source>
        <dbReference type="ARBA" id="ARBA00004496"/>
    </source>
</evidence>
<evidence type="ECO:0000256" key="8">
    <source>
        <dbReference type="ARBA" id="ARBA00022753"/>
    </source>
</evidence>
<comment type="function">
    <text evidence="15">Important regulator of cell cycle progression. Inhibits the kinase activity of CDK2 bound to cyclin A, but has little inhibitory activity on CDK2 bound to SPDYA. Involved in G1 arrest. Potent inhibitor of cyclin E- and cyclin A-CDK2 complexes. Forms a complex with cyclin type D-CDK4 complexes and is involved in the assembly, stability, and modulation of CCND1-CDK4 complex activation. Acts either as an inhibitor or an activator of cyclin type D-CDK4 complexes depending on its phosphorylation state and/or stoichometry.</text>
</comment>
<evidence type="ECO:0000256" key="14">
    <source>
        <dbReference type="ARBA" id="ARBA00031925"/>
    </source>
</evidence>